<dbReference type="InterPro" id="IPR001932">
    <property type="entry name" value="PPM-type_phosphatase-like_dom"/>
</dbReference>
<comment type="catalytic activity">
    <reaction evidence="11">
        <text>O-phospho-L-seryl-[protein] + H2O = L-seryl-[protein] + phosphate</text>
        <dbReference type="Rhea" id="RHEA:20629"/>
        <dbReference type="Rhea" id="RHEA-COMP:9863"/>
        <dbReference type="Rhea" id="RHEA-COMP:11604"/>
        <dbReference type="ChEBI" id="CHEBI:15377"/>
        <dbReference type="ChEBI" id="CHEBI:29999"/>
        <dbReference type="ChEBI" id="CHEBI:43474"/>
        <dbReference type="ChEBI" id="CHEBI:83421"/>
        <dbReference type="EC" id="3.1.3.16"/>
    </reaction>
</comment>
<dbReference type="PROSITE" id="PS01032">
    <property type="entry name" value="PPM_1"/>
    <property type="match status" value="1"/>
</dbReference>
<dbReference type="InterPro" id="IPR036457">
    <property type="entry name" value="PPM-type-like_dom_sf"/>
</dbReference>
<evidence type="ECO:0000256" key="4">
    <source>
        <dbReference type="ARBA" id="ARBA00013081"/>
    </source>
</evidence>
<reference evidence="16" key="2">
    <citation type="submission" date="2019-07" db="EMBL/GenBank/DDBJ databases">
        <authorList>
            <person name="Yang Y."/>
            <person name="Bocs S."/>
            <person name="Baudouin L."/>
        </authorList>
    </citation>
    <scope>NUCLEOTIDE SEQUENCE</scope>
    <source>
        <tissue evidence="16">Spear leaf of Hainan Tall coconut</tissue>
    </source>
</reference>
<dbReference type="Gene3D" id="3.60.40.10">
    <property type="entry name" value="PPM-type phosphatase domain"/>
    <property type="match status" value="1"/>
</dbReference>
<dbReference type="OrthoDB" id="10264738at2759"/>
<organism evidence="16 17">
    <name type="scientific">Cocos nucifera</name>
    <name type="common">Coconut palm</name>
    <dbReference type="NCBI Taxonomy" id="13894"/>
    <lineage>
        <taxon>Eukaryota</taxon>
        <taxon>Viridiplantae</taxon>
        <taxon>Streptophyta</taxon>
        <taxon>Embryophyta</taxon>
        <taxon>Tracheophyta</taxon>
        <taxon>Spermatophyta</taxon>
        <taxon>Magnoliopsida</taxon>
        <taxon>Liliopsida</taxon>
        <taxon>Arecaceae</taxon>
        <taxon>Arecoideae</taxon>
        <taxon>Cocoseae</taxon>
        <taxon>Attaleinae</taxon>
        <taxon>Cocos</taxon>
    </lineage>
</organism>
<comment type="cofactor">
    <cofactor evidence="1">
        <name>Mn(2+)</name>
        <dbReference type="ChEBI" id="CHEBI:29035"/>
    </cofactor>
</comment>
<evidence type="ECO:0000256" key="7">
    <source>
        <dbReference type="ARBA" id="ARBA00022801"/>
    </source>
</evidence>
<keyword evidence="7 13" id="KW-0378">Hydrolase</keyword>
<dbReference type="CDD" id="cd00143">
    <property type="entry name" value="PP2Cc"/>
    <property type="match status" value="1"/>
</dbReference>
<keyword evidence="5" id="KW-0938">Abscisic acid signaling pathway</keyword>
<comment type="cofactor">
    <cofactor evidence="2">
        <name>Mg(2+)</name>
        <dbReference type="ChEBI" id="CHEBI:18420"/>
    </cofactor>
</comment>
<dbReference type="PROSITE" id="PS51746">
    <property type="entry name" value="PPM_2"/>
    <property type="match status" value="1"/>
</dbReference>
<dbReference type="SUPFAM" id="SSF81606">
    <property type="entry name" value="PP2C-like"/>
    <property type="match status" value="1"/>
</dbReference>
<evidence type="ECO:0000256" key="3">
    <source>
        <dbReference type="ARBA" id="ARBA00006702"/>
    </source>
</evidence>
<evidence type="ECO:0000256" key="10">
    <source>
        <dbReference type="ARBA" id="ARBA00023211"/>
    </source>
</evidence>
<evidence type="ECO:0000256" key="6">
    <source>
        <dbReference type="ARBA" id="ARBA00022723"/>
    </source>
</evidence>
<sequence>MGEMSPVIALPISICNPLHDSHPMEINRLKLMTDAASMLSDPIESEEAEAVTVEEGGDGDNLEVRTLPGSDDEDSMSVGPEHSADSSSYSGGIASTPEEFSALDAADRTAVVGSCDMANSITSGVEIITGELGASLVTDGVPDSDRKAAALVDAAIQGNRAAGGVLLRSYVPLWGCMSICGRRPEMEDAVVTLPMFCEIPVRMLTGDRSADSVSSSLSRLPAHFFGVYDGHGGVQVANYCRERIHVALIEEIGNVNRGSRDNSEDDWKKQWEVAFTNCFGKVDDEVGGKGRGVVGSRLGASQEGSSSSLSSSLPSEPIAPETVGSTAVVAVICSSHIVIANCGDSRAVLCRGKEPVALSVDHKPNRDDEYARIEASGGKVIQWNGYRVFGVLAMSRSIGDRYLKPWIIPGPEVTIVPRVREDECLILASDGLWDVMSNEEVCEAARRRILLWHKKNAGAASSTQRGEGADPAAQSAAEYLAKLALQKGSKDNITIIVVDLKAQRKFKSKTSAEVVPDLLREVPYSLRVCVLDNAVKKLRKLLIGCMRLKAAPDAVGIENCHLRVGVKWKEGSQLPK</sequence>
<evidence type="ECO:0000256" key="8">
    <source>
        <dbReference type="ARBA" id="ARBA00022842"/>
    </source>
</evidence>
<accession>A0A8K0HYC2</accession>
<dbReference type="GO" id="GO:0009738">
    <property type="term" value="P:abscisic acid-activated signaling pathway"/>
    <property type="evidence" value="ECO:0007669"/>
    <property type="project" value="UniProtKB-KW"/>
</dbReference>
<evidence type="ECO:0000256" key="13">
    <source>
        <dbReference type="RuleBase" id="RU003465"/>
    </source>
</evidence>
<protein>
    <recommendedName>
        <fullName evidence="4">protein-serine/threonine phosphatase</fullName>
        <ecNumber evidence="4">3.1.3.16</ecNumber>
    </recommendedName>
</protein>
<keyword evidence="17" id="KW-1185">Reference proteome</keyword>
<keyword evidence="6" id="KW-0479">Metal-binding</keyword>
<dbReference type="FunFam" id="3.60.40.10:FF:000025">
    <property type="entry name" value="Protein phosphatase 2C 16"/>
    <property type="match status" value="1"/>
</dbReference>
<dbReference type="GO" id="GO:0004722">
    <property type="term" value="F:protein serine/threonine phosphatase activity"/>
    <property type="evidence" value="ECO:0007669"/>
    <property type="project" value="UniProtKB-EC"/>
</dbReference>
<feature type="region of interest" description="Disordered" evidence="14">
    <location>
        <begin position="42"/>
        <end position="91"/>
    </location>
</feature>
<dbReference type="SMART" id="SM00332">
    <property type="entry name" value="PP2Cc"/>
    <property type="match status" value="1"/>
</dbReference>
<keyword evidence="8" id="KW-0460">Magnesium</keyword>
<comment type="similarity">
    <text evidence="3 13">Belongs to the PP2C family.</text>
</comment>
<keyword evidence="10" id="KW-0464">Manganese</keyword>
<feature type="region of interest" description="Disordered" evidence="14">
    <location>
        <begin position="293"/>
        <end position="317"/>
    </location>
</feature>
<evidence type="ECO:0000256" key="5">
    <source>
        <dbReference type="ARBA" id="ARBA00022682"/>
    </source>
</evidence>
<proteinExistence type="inferred from homology"/>
<comment type="caution">
    <text evidence="16">The sequence shown here is derived from an EMBL/GenBank/DDBJ whole genome shotgun (WGS) entry which is preliminary data.</text>
</comment>
<name>A0A8K0HYC2_COCNU</name>
<evidence type="ECO:0000256" key="9">
    <source>
        <dbReference type="ARBA" id="ARBA00022912"/>
    </source>
</evidence>
<dbReference type="InterPro" id="IPR000222">
    <property type="entry name" value="PP2C_BS"/>
</dbReference>
<dbReference type="Pfam" id="PF00481">
    <property type="entry name" value="PP2C"/>
    <property type="match status" value="2"/>
</dbReference>
<evidence type="ECO:0000313" key="17">
    <source>
        <dbReference type="Proteomes" id="UP000797356"/>
    </source>
</evidence>
<dbReference type="EC" id="3.1.3.16" evidence="4"/>
<dbReference type="PANTHER" id="PTHR47992">
    <property type="entry name" value="PROTEIN PHOSPHATASE"/>
    <property type="match status" value="1"/>
</dbReference>
<reference evidence="16" key="1">
    <citation type="journal article" date="2017" name="Gigascience">
        <title>The genome draft of coconut (Cocos nucifera).</title>
        <authorList>
            <person name="Xiao Y."/>
            <person name="Xu P."/>
            <person name="Fan H."/>
            <person name="Baudouin L."/>
            <person name="Xia W."/>
            <person name="Bocs S."/>
            <person name="Xu J."/>
            <person name="Li Q."/>
            <person name="Guo A."/>
            <person name="Zhou L."/>
            <person name="Li J."/>
            <person name="Wu Y."/>
            <person name="Ma Z."/>
            <person name="Armero A."/>
            <person name="Issali A.E."/>
            <person name="Liu N."/>
            <person name="Peng M."/>
            <person name="Yang Y."/>
        </authorList>
    </citation>
    <scope>NUCLEOTIDE SEQUENCE</scope>
    <source>
        <tissue evidence="16">Spear leaf of Hainan Tall coconut</tissue>
    </source>
</reference>
<evidence type="ECO:0000259" key="15">
    <source>
        <dbReference type="PROSITE" id="PS51746"/>
    </source>
</evidence>
<gene>
    <name evidence="16" type="ORF">COCNU_02G001000</name>
</gene>
<dbReference type="Proteomes" id="UP000797356">
    <property type="component" value="Chromosome 2"/>
</dbReference>
<evidence type="ECO:0000313" key="16">
    <source>
        <dbReference type="EMBL" id="KAG1330132.1"/>
    </source>
</evidence>
<dbReference type="InterPro" id="IPR015655">
    <property type="entry name" value="PP2C"/>
</dbReference>
<dbReference type="AlphaFoldDB" id="A0A8K0HYC2"/>
<feature type="domain" description="PPM-type phosphatase" evidence="15">
    <location>
        <begin position="173"/>
        <end position="500"/>
    </location>
</feature>
<evidence type="ECO:0000256" key="14">
    <source>
        <dbReference type="SAM" id="MobiDB-lite"/>
    </source>
</evidence>
<feature type="compositionally biased region" description="Low complexity" evidence="14">
    <location>
        <begin position="294"/>
        <end position="317"/>
    </location>
</feature>
<evidence type="ECO:0000256" key="2">
    <source>
        <dbReference type="ARBA" id="ARBA00001946"/>
    </source>
</evidence>
<evidence type="ECO:0000256" key="11">
    <source>
        <dbReference type="ARBA" id="ARBA00047761"/>
    </source>
</evidence>
<dbReference type="EMBL" id="CM017873">
    <property type="protein sequence ID" value="KAG1330132.1"/>
    <property type="molecule type" value="Genomic_DNA"/>
</dbReference>
<evidence type="ECO:0000256" key="1">
    <source>
        <dbReference type="ARBA" id="ARBA00001936"/>
    </source>
</evidence>
<evidence type="ECO:0000256" key="12">
    <source>
        <dbReference type="ARBA" id="ARBA00048336"/>
    </source>
</evidence>
<dbReference type="GO" id="GO:0046872">
    <property type="term" value="F:metal ion binding"/>
    <property type="evidence" value="ECO:0007669"/>
    <property type="project" value="UniProtKB-KW"/>
</dbReference>
<keyword evidence="9 13" id="KW-0904">Protein phosphatase</keyword>
<comment type="catalytic activity">
    <reaction evidence="12">
        <text>O-phospho-L-threonyl-[protein] + H2O = L-threonyl-[protein] + phosphate</text>
        <dbReference type="Rhea" id="RHEA:47004"/>
        <dbReference type="Rhea" id="RHEA-COMP:11060"/>
        <dbReference type="Rhea" id="RHEA-COMP:11605"/>
        <dbReference type="ChEBI" id="CHEBI:15377"/>
        <dbReference type="ChEBI" id="CHEBI:30013"/>
        <dbReference type="ChEBI" id="CHEBI:43474"/>
        <dbReference type="ChEBI" id="CHEBI:61977"/>
        <dbReference type="EC" id="3.1.3.16"/>
    </reaction>
</comment>